<dbReference type="NCBIfam" id="NF033445">
    <property type="entry name" value="BREX_PglZ_4"/>
    <property type="match status" value="1"/>
</dbReference>
<organism evidence="3 4">
    <name type="scientific">Selenomonas dianae</name>
    <dbReference type="NCBI Taxonomy" id="135079"/>
    <lineage>
        <taxon>Bacteria</taxon>
        <taxon>Bacillati</taxon>
        <taxon>Bacillota</taxon>
        <taxon>Negativicutes</taxon>
        <taxon>Selenomonadales</taxon>
        <taxon>Selenomonadaceae</taxon>
        <taxon>Selenomonas</taxon>
    </lineage>
</organism>
<dbReference type="Proteomes" id="UP001500399">
    <property type="component" value="Unassembled WGS sequence"/>
</dbReference>
<evidence type="ECO:0000313" key="4">
    <source>
        <dbReference type="Proteomes" id="UP001500399"/>
    </source>
</evidence>
<name>A0ABP3CKD5_9FIRM</name>
<dbReference type="RefSeq" id="WP_304987135.1">
    <property type="nucleotide sequence ID" value="NZ_BAAACR010000005.1"/>
</dbReference>
<comment type="caution">
    <text evidence="3">The sequence shown here is derived from an EMBL/GenBank/DDBJ whole genome shotgun (WGS) entry which is preliminary data.</text>
</comment>
<evidence type="ECO:0000313" key="3">
    <source>
        <dbReference type="EMBL" id="GAA0208277.1"/>
    </source>
</evidence>
<dbReference type="Pfam" id="PF25262">
    <property type="entry name" value="DUF7862"/>
    <property type="match status" value="1"/>
</dbReference>
<sequence>MVPDLTAVERYLQDRERTPFFLFAGDSVYAQLRHRLQGLGLHLLTLSSLSSEEDRLPLPDDIVTTIKTKAQSGEKILLIGLAEYLALCGEEAARRLFSRLKSMPCGDGAALLLLRGFFRYASELSEDPRIANGERRLALRRSAEDAAEDSVLGMDVSLSVLPPEIPVEAGIHGARSLLAVLEQGRGGVHIVHSRQSFPHALLRVHHVRDAFGVISHFCEEFALLCSCGTEAEWQRLLQELSKEQWKMSAVFAHYGLDGDLAQLFHERTNASDFDRWLYFIALRLAGDDMAKKYPYLFFAAQQAESAAGLRTAVIHAISNMSLQNPEFQKLYQERKRLLRNCSEAEMAEFVRKNRRIRAERIYRLTDLTEVEREDMIAALSHDADDGYDDWKNCGILQTVYPSLYAYASDYVFKDCARAAELTEYFIAYKRQKLSNCLEEMFLSKVDALAAARIYNELPARESLLDGVPQEGTHLFWLDALGVEYLALIGAFSKQLGLKIRVQVGRAMLPTITSVNRAFYAQWQGSKAASKRLDDLKHGEESRYNYTLEKHPIHLAKEIDVIEEMMRDAATQLAAGKCRRFVIVSDHGASRLAVRREKEEKYETDTRGEHSGRCCRMFSNYAHDLPFATEEGDYLVLADYGRFKGSRKASVEVHGGASLEEVLVPLITLERADGQTVHVSLADENVFVDRKTGLRLALFADAPINALGIVWQGKFYAGQMQDAQHFVVQLPDLTHAGTYSLAVYEGDTPLNVLVVEAQSKGMKMNDDFDF</sequence>
<dbReference type="InterPro" id="IPR057184">
    <property type="entry name" value="DUF7862"/>
</dbReference>
<feature type="domain" description="DUF7862" evidence="1">
    <location>
        <begin position="677"/>
        <end position="758"/>
    </location>
</feature>
<keyword evidence="4" id="KW-1185">Reference proteome</keyword>
<protein>
    <recommendedName>
        <fullName evidence="5">BREX-4 system phosphatase PglZ</fullName>
    </recommendedName>
</protein>
<dbReference type="EMBL" id="BAAACR010000005">
    <property type="protein sequence ID" value="GAA0208277.1"/>
    <property type="molecule type" value="Genomic_DNA"/>
</dbReference>
<proteinExistence type="predicted"/>
<dbReference type="Pfam" id="PF25263">
    <property type="entry name" value="DUF7863"/>
    <property type="match status" value="1"/>
</dbReference>
<accession>A0ABP3CKD5</accession>
<evidence type="ECO:0008006" key="5">
    <source>
        <dbReference type="Google" id="ProtNLM"/>
    </source>
</evidence>
<feature type="domain" description="DUF7863" evidence="2">
    <location>
        <begin position="223"/>
        <end position="380"/>
    </location>
</feature>
<reference evidence="4" key="1">
    <citation type="journal article" date="2019" name="Int. J. Syst. Evol. Microbiol.">
        <title>The Global Catalogue of Microorganisms (GCM) 10K type strain sequencing project: providing services to taxonomists for standard genome sequencing and annotation.</title>
        <authorList>
            <consortium name="The Broad Institute Genomics Platform"/>
            <consortium name="The Broad Institute Genome Sequencing Center for Infectious Disease"/>
            <person name="Wu L."/>
            <person name="Ma J."/>
        </authorList>
    </citation>
    <scope>NUCLEOTIDE SEQUENCE [LARGE SCALE GENOMIC DNA]</scope>
    <source>
        <strain evidence="4">JCM 8542</strain>
    </source>
</reference>
<evidence type="ECO:0000259" key="2">
    <source>
        <dbReference type="Pfam" id="PF25263"/>
    </source>
</evidence>
<evidence type="ECO:0000259" key="1">
    <source>
        <dbReference type="Pfam" id="PF25262"/>
    </source>
</evidence>
<gene>
    <name evidence="3" type="ORF">GCM10008919_09560</name>
</gene>
<dbReference type="InterPro" id="IPR057185">
    <property type="entry name" value="DUF7863"/>
</dbReference>